<feature type="domain" description="PKD" evidence="3">
    <location>
        <begin position="433"/>
        <end position="513"/>
    </location>
</feature>
<evidence type="ECO:0000313" key="4">
    <source>
        <dbReference type="EMBL" id="PTL54805.1"/>
    </source>
</evidence>
<dbReference type="InterPro" id="IPR000601">
    <property type="entry name" value="PKD_dom"/>
</dbReference>
<feature type="region of interest" description="Disordered" evidence="1">
    <location>
        <begin position="396"/>
        <end position="444"/>
    </location>
</feature>
<dbReference type="InterPro" id="IPR011050">
    <property type="entry name" value="Pectin_lyase_fold/virulence"/>
</dbReference>
<evidence type="ECO:0000256" key="2">
    <source>
        <dbReference type="SAM" id="SignalP"/>
    </source>
</evidence>
<dbReference type="GO" id="GO:0005975">
    <property type="term" value="P:carbohydrate metabolic process"/>
    <property type="evidence" value="ECO:0007669"/>
    <property type="project" value="UniProtKB-ARBA"/>
</dbReference>
<proteinExistence type="predicted"/>
<name>A0A2T4UC47_9ACTN</name>
<organism evidence="4 5">
    <name type="scientific">Paraconexibacter algicola</name>
    <dbReference type="NCBI Taxonomy" id="2133960"/>
    <lineage>
        <taxon>Bacteria</taxon>
        <taxon>Bacillati</taxon>
        <taxon>Actinomycetota</taxon>
        <taxon>Thermoleophilia</taxon>
        <taxon>Solirubrobacterales</taxon>
        <taxon>Paraconexibacteraceae</taxon>
        <taxon>Paraconexibacter</taxon>
    </lineage>
</organism>
<feature type="signal peptide" evidence="2">
    <location>
        <begin position="1"/>
        <end position="17"/>
    </location>
</feature>
<keyword evidence="5" id="KW-1185">Reference proteome</keyword>
<keyword evidence="2" id="KW-0732">Signal</keyword>
<reference evidence="4 5" key="1">
    <citation type="submission" date="2018-03" db="EMBL/GenBank/DDBJ databases">
        <title>Aquarubrobacter algicola gen. nov., sp. nov., a novel actinobacterium isolated from shallow eutrophic lake during the end of cyanobacterial harmful algal blooms.</title>
        <authorList>
            <person name="Chun S.J."/>
        </authorList>
    </citation>
    <scope>NUCLEOTIDE SEQUENCE [LARGE SCALE GENOMIC DNA]</scope>
    <source>
        <strain evidence="4 5">Seoho-28</strain>
    </source>
</reference>
<dbReference type="InterPro" id="IPR013783">
    <property type="entry name" value="Ig-like_fold"/>
</dbReference>
<dbReference type="InterPro" id="IPR022409">
    <property type="entry name" value="PKD/Chitinase_dom"/>
</dbReference>
<dbReference type="PROSITE" id="PS50093">
    <property type="entry name" value="PKD"/>
    <property type="match status" value="1"/>
</dbReference>
<dbReference type="SUPFAM" id="SSF51126">
    <property type="entry name" value="Pectin lyase-like"/>
    <property type="match status" value="1"/>
</dbReference>
<dbReference type="Gene3D" id="2.60.40.10">
    <property type="entry name" value="Immunoglobulins"/>
    <property type="match status" value="1"/>
</dbReference>
<dbReference type="AlphaFoldDB" id="A0A2T4UC47"/>
<dbReference type="EMBL" id="PYYB01000004">
    <property type="protein sequence ID" value="PTL54805.1"/>
    <property type="molecule type" value="Genomic_DNA"/>
</dbReference>
<dbReference type="InterPro" id="IPR012334">
    <property type="entry name" value="Pectin_lyas_fold"/>
</dbReference>
<gene>
    <name evidence="4" type="ORF">C7Y72_19650</name>
</gene>
<dbReference type="Gene3D" id="2.160.20.10">
    <property type="entry name" value="Single-stranded right-handed beta-helix, Pectin lyase-like"/>
    <property type="match status" value="1"/>
</dbReference>
<dbReference type="InterPro" id="IPR035986">
    <property type="entry name" value="PKD_dom_sf"/>
</dbReference>
<dbReference type="Pfam" id="PF18911">
    <property type="entry name" value="PKD_4"/>
    <property type="match status" value="1"/>
</dbReference>
<evidence type="ECO:0000256" key="1">
    <source>
        <dbReference type="SAM" id="MobiDB-lite"/>
    </source>
</evidence>
<protein>
    <recommendedName>
        <fullName evidence="3">PKD domain-containing protein</fullName>
    </recommendedName>
</protein>
<dbReference type="SUPFAM" id="SSF49299">
    <property type="entry name" value="PKD domain"/>
    <property type="match status" value="1"/>
</dbReference>
<sequence>MAVAGAAALAVPATATAAQILTVDPAAPAGCAGGTCGSLGDALAAATAGDTVSVRAGTYREGGLAVPDGVLVQATPGTVTVTGGSAPTALSIGANATVDGLDLGVGAGVTAIAVTGTGAVVDRAAVRRQGTTAASVPLVLARPSSGVVLRRLAVLDGETRTGSFAAPTVLGEAGAAVQLTDSRVLGGPNAATAVELRGGASGPVVGGSVIASPTSAGTALALVSAADDAAAKVVTVRSSVLAAGAQGVGLLAASRAATGGPSTAGALAVTLSRVTIPRAGRSIVVDAAANGAVSLLDGLSGGGTGVGDVAVAATGSIVHGPARVTANVGGLGSAPNRAALVVSDSDTDVVAATGSNGRATTRLTGTRFTPDAQLLLPATAPDGLAGGRLRADAPVIDQGPGGAPAAETDVDGDPRTVGPAPDLGADEFRNRPPSARITRTPVSPRQNREVTFDATTSTDPDGPLGDAIVRYRWDFGDGVTQTTTTPTVTHRYTGMQTYASTVTVTDRGGATGTSGALSTLVRDGVGPKVVITQPTPDRRLVRFTTVTRTVRGRARAVRTRALLRFAGTTQDTASGTGPVALSLRLTQRFGSGPRPTKKTCRYLDPARGGIVGRSCKRPVYFDTAVAFGVWSFRTGRRTVLAPGRYVMTVRGTDATGNTTFTSRRFSVR</sequence>
<comment type="caution">
    <text evidence="4">The sequence shown here is derived from an EMBL/GenBank/DDBJ whole genome shotgun (WGS) entry which is preliminary data.</text>
</comment>
<dbReference type="CDD" id="cd00146">
    <property type="entry name" value="PKD"/>
    <property type="match status" value="1"/>
</dbReference>
<accession>A0A2T4UC47</accession>
<evidence type="ECO:0000313" key="5">
    <source>
        <dbReference type="Proteomes" id="UP000240739"/>
    </source>
</evidence>
<feature type="chain" id="PRO_5015741182" description="PKD domain-containing protein" evidence="2">
    <location>
        <begin position="18"/>
        <end position="668"/>
    </location>
</feature>
<dbReference type="SMART" id="SM00089">
    <property type="entry name" value="PKD"/>
    <property type="match status" value="1"/>
</dbReference>
<evidence type="ECO:0000259" key="3">
    <source>
        <dbReference type="PROSITE" id="PS50093"/>
    </source>
</evidence>
<dbReference type="Proteomes" id="UP000240739">
    <property type="component" value="Unassembled WGS sequence"/>
</dbReference>